<accession>A0A2S6CRH3</accession>
<dbReference type="Proteomes" id="UP000239589">
    <property type="component" value="Unassembled WGS sequence"/>
</dbReference>
<name>A0A2S6CRH3_9CYAN</name>
<sequence length="92" mass="10613">MKAQEARKEAIKKLYSSYLSVDGALNSMPYGENFTVHNDDDQQFVSKLDSVKNTLEEAFEDLYVAYRIEVISREEISTKQDLMQKIKEIAES</sequence>
<protein>
    <submittedName>
        <fullName evidence="1">Uncharacterized protein</fullName>
    </submittedName>
</protein>
<dbReference type="RefSeq" id="WP_053538208.1">
    <property type="nucleotide sequence ID" value="NZ_PGEM01000126.1"/>
</dbReference>
<dbReference type="EMBL" id="PGEM01000126">
    <property type="protein sequence ID" value="PPJ62358.1"/>
    <property type="molecule type" value="Genomic_DNA"/>
</dbReference>
<evidence type="ECO:0000313" key="1">
    <source>
        <dbReference type="EMBL" id="PPJ62358.1"/>
    </source>
</evidence>
<dbReference type="AlphaFoldDB" id="A0A2S6CRH3"/>
<proteinExistence type="predicted"/>
<organism evidence="1 2">
    <name type="scientific">Cuspidothrix issatschenkoi CHARLIE-1</name>
    <dbReference type="NCBI Taxonomy" id="2052836"/>
    <lineage>
        <taxon>Bacteria</taxon>
        <taxon>Bacillati</taxon>
        <taxon>Cyanobacteriota</taxon>
        <taxon>Cyanophyceae</taxon>
        <taxon>Nostocales</taxon>
        <taxon>Aphanizomenonaceae</taxon>
        <taxon>Cuspidothrix</taxon>
    </lineage>
</organism>
<keyword evidence="2" id="KW-1185">Reference proteome</keyword>
<gene>
    <name evidence="1" type="ORF">CUN59_16075</name>
</gene>
<comment type="caution">
    <text evidence="1">The sequence shown here is derived from an EMBL/GenBank/DDBJ whole genome shotgun (WGS) entry which is preliminary data.</text>
</comment>
<evidence type="ECO:0000313" key="2">
    <source>
        <dbReference type="Proteomes" id="UP000239589"/>
    </source>
</evidence>
<dbReference type="OrthoDB" id="9871258at2"/>
<reference evidence="1 2" key="1">
    <citation type="submission" date="2018-02" db="EMBL/GenBank/DDBJ databases">
        <title>Discovery of a pederin family compound in a non-symbiotic bloom-forming cyanobacterium.</title>
        <authorList>
            <person name="Kust A."/>
            <person name="Mares J."/>
            <person name="Jokela J."/>
            <person name="Urajova P."/>
            <person name="Hajek J."/>
            <person name="Saurav K."/>
            <person name="Voracova K."/>
            <person name="Fewer D.P."/>
            <person name="Haapaniemi E."/>
            <person name="Permi P."/>
            <person name="Rehakova K."/>
            <person name="Sivonen K."/>
            <person name="Hrouzek P."/>
        </authorList>
    </citation>
    <scope>NUCLEOTIDE SEQUENCE [LARGE SCALE GENOMIC DNA]</scope>
    <source>
        <strain evidence="1 2">CHARLIE-1</strain>
    </source>
</reference>